<comment type="caution">
    <text evidence="2">The sequence shown here is derived from an EMBL/GenBank/DDBJ whole genome shotgun (WGS) entry which is preliminary data.</text>
</comment>
<evidence type="ECO:0000259" key="1">
    <source>
        <dbReference type="Pfam" id="PF01636"/>
    </source>
</evidence>
<gene>
    <name evidence="2" type="ORF">GCM10022287_12160</name>
</gene>
<protein>
    <recommendedName>
        <fullName evidence="1">Aminoglycoside phosphotransferase domain-containing protein</fullName>
    </recommendedName>
</protein>
<dbReference type="Gene3D" id="3.90.1200.10">
    <property type="match status" value="1"/>
</dbReference>
<accession>A0ABP7ZWD7</accession>
<reference evidence="3" key="1">
    <citation type="journal article" date="2019" name="Int. J. Syst. Evol. Microbiol.">
        <title>The Global Catalogue of Microorganisms (GCM) 10K type strain sequencing project: providing services to taxonomists for standard genome sequencing and annotation.</title>
        <authorList>
            <consortium name="The Broad Institute Genomics Platform"/>
            <consortium name="The Broad Institute Genome Sequencing Center for Infectious Disease"/>
            <person name="Wu L."/>
            <person name="Ma J."/>
        </authorList>
    </citation>
    <scope>NUCLEOTIDE SEQUENCE [LARGE SCALE GENOMIC DNA]</scope>
    <source>
        <strain evidence="3">JCM 17591</strain>
    </source>
</reference>
<sequence>MWVLQLVGGDAVTEIRPLKAGGSPWLIGWGDASAGGRAVLRVGTAAEARVQARAETAMPIADEHGVPVPDVLGSRISDEESLLLIEWIDGSSSQPVEPDPARLEALGAMAAVIFRADLGDIELPHVSRPIDGVDFDALRTASPHPLLERAARRLDGMHPESPTGLVHGDLWPGNTLWRDGEIVAVIDWDCAGRGPAGVDLASLRLDAALSWGPEASDHVLAGWEREAAEPAQDVAYWDAVAGVNTPPDLGWFVETTIEAIDRPDLTREVMMKRRDAFLSDALERLG</sequence>
<evidence type="ECO:0000313" key="3">
    <source>
        <dbReference type="Proteomes" id="UP001501079"/>
    </source>
</evidence>
<dbReference type="InterPro" id="IPR002575">
    <property type="entry name" value="Aminoglycoside_PTrfase"/>
</dbReference>
<evidence type="ECO:0000313" key="2">
    <source>
        <dbReference type="EMBL" id="GAA4172002.1"/>
    </source>
</evidence>
<dbReference type="SUPFAM" id="SSF56112">
    <property type="entry name" value="Protein kinase-like (PK-like)"/>
    <property type="match status" value="1"/>
</dbReference>
<dbReference type="Proteomes" id="UP001501079">
    <property type="component" value="Unassembled WGS sequence"/>
</dbReference>
<dbReference type="EMBL" id="BAABBW010000002">
    <property type="protein sequence ID" value="GAA4172002.1"/>
    <property type="molecule type" value="Genomic_DNA"/>
</dbReference>
<organism evidence="2 3">
    <name type="scientific">Gryllotalpicola koreensis</name>
    <dbReference type="NCBI Taxonomy" id="993086"/>
    <lineage>
        <taxon>Bacteria</taxon>
        <taxon>Bacillati</taxon>
        <taxon>Actinomycetota</taxon>
        <taxon>Actinomycetes</taxon>
        <taxon>Micrococcales</taxon>
        <taxon>Microbacteriaceae</taxon>
        <taxon>Gryllotalpicola</taxon>
    </lineage>
</organism>
<dbReference type="Pfam" id="PF01636">
    <property type="entry name" value="APH"/>
    <property type="match status" value="1"/>
</dbReference>
<feature type="domain" description="Aminoglycoside phosphotransferase" evidence="1">
    <location>
        <begin position="15"/>
        <end position="228"/>
    </location>
</feature>
<dbReference type="PANTHER" id="PTHR21310">
    <property type="entry name" value="AMINOGLYCOSIDE PHOSPHOTRANSFERASE-RELATED-RELATED"/>
    <property type="match status" value="1"/>
</dbReference>
<keyword evidence="3" id="KW-1185">Reference proteome</keyword>
<dbReference type="InterPro" id="IPR011009">
    <property type="entry name" value="Kinase-like_dom_sf"/>
</dbReference>
<name>A0ABP7ZWD7_9MICO</name>
<dbReference type="InterPro" id="IPR051678">
    <property type="entry name" value="AGP_Transferase"/>
</dbReference>
<proteinExistence type="predicted"/>